<name>A0ABW9XX38_9BACL</name>
<dbReference type="Proteomes" id="UP000665561">
    <property type="component" value="Unassembled WGS sequence"/>
</dbReference>
<feature type="transmembrane region" description="Helical" evidence="1">
    <location>
        <begin position="90"/>
        <end position="111"/>
    </location>
</feature>
<feature type="transmembrane region" description="Helical" evidence="1">
    <location>
        <begin position="117"/>
        <end position="138"/>
    </location>
</feature>
<feature type="transmembrane region" description="Helical" evidence="1">
    <location>
        <begin position="183"/>
        <end position="206"/>
    </location>
</feature>
<sequence>MPKSKLTYVLLLFAAAAFVVYALYKNVLQDPEASGFLRHKGNAAHPIRLPVWLSVMRVHLGFACLATLSGAVNFSSRVRRRYRRFHRRNGYAYLIAVLIVSLTSGYMAPYATGGEAVSFAFNMLNIIWPAFTVLAILDIRRKRIERHRQWMARSYAFCFTNLAVHSLAFALDRATGLSYPEAYGAAVYGAIVLLLIAGEAAIRLFLKQSAASAP</sequence>
<protein>
    <submittedName>
        <fullName evidence="2">DUF2306 domain-containing protein</fullName>
    </submittedName>
</protein>
<dbReference type="InterPro" id="IPR018750">
    <property type="entry name" value="DUF2306_membrane"/>
</dbReference>
<comment type="caution">
    <text evidence="2">The sequence shown here is derived from an EMBL/GenBank/DDBJ whole genome shotgun (WGS) entry which is preliminary data.</text>
</comment>
<feature type="transmembrane region" description="Helical" evidence="1">
    <location>
        <begin position="150"/>
        <end position="171"/>
    </location>
</feature>
<organism evidence="2 3">
    <name type="scientific">Paenibacillus glycinis</name>
    <dbReference type="NCBI Taxonomy" id="2697035"/>
    <lineage>
        <taxon>Bacteria</taxon>
        <taxon>Bacillati</taxon>
        <taxon>Bacillota</taxon>
        <taxon>Bacilli</taxon>
        <taxon>Bacillales</taxon>
        <taxon>Paenibacillaceae</taxon>
        <taxon>Paenibacillus</taxon>
    </lineage>
</organism>
<proteinExistence type="predicted"/>
<evidence type="ECO:0000313" key="3">
    <source>
        <dbReference type="Proteomes" id="UP000665561"/>
    </source>
</evidence>
<dbReference type="Pfam" id="PF10067">
    <property type="entry name" value="DUF2306"/>
    <property type="match status" value="1"/>
</dbReference>
<dbReference type="EMBL" id="JAAAMV010000025">
    <property type="protein sequence ID" value="NBD27081.1"/>
    <property type="molecule type" value="Genomic_DNA"/>
</dbReference>
<evidence type="ECO:0000313" key="2">
    <source>
        <dbReference type="EMBL" id="NBD27081.1"/>
    </source>
</evidence>
<dbReference type="RefSeq" id="WP_161746104.1">
    <property type="nucleotide sequence ID" value="NZ_JAAAMV010000025.1"/>
</dbReference>
<feature type="transmembrane region" description="Helical" evidence="1">
    <location>
        <begin position="58"/>
        <end position="78"/>
    </location>
</feature>
<keyword evidence="1" id="KW-0812">Transmembrane</keyword>
<accession>A0ABW9XX38</accession>
<evidence type="ECO:0000256" key="1">
    <source>
        <dbReference type="SAM" id="Phobius"/>
    </source>
</evidence>
<keyword evidence="1" id="KW-0472">Membrane</keyword>
<keyword evidence="1" id="KW-1133">Transmembrane helix</keyword>
<keyword evidence="3" id="KW-1185">Reference proteome</keyword>
<reference evidence="2 3" key="1">
    <citation type="submission" date="2020-01" db="EMBL/GenBank/DDBJ databases">
        <title>Paenibacillus soybeanensis sp. nov. isolated from the nodules of soybean (Glycine max(L.) Merr).</title>
        <authorList>
            <person name="Wang H."/>
        </authorList>
    </citation>
    <scope>NUCLEOTIDE SEQUENCE [LARGE SCALE GENOMIC DNA]</scope>
    <source>
        <strain evidence="2 3">T1</strain>
    </source>
</reference>
<gene>
    <name evidence="2" type="ORF">GT019_24685</name>
</gene>